<dbReference type="InterPro" id="IPR000172">
    <property type="entry name" value="GMC_OxRdtase_N"/>
</dbReference>
<dbReference type="InterPro" id="IPR053208">
    <property type="entry name" value="GMC_Oxidoreductase_CD"/>
</dbReference>
<dbReference type="Pfam" id="PF00732">
    <property type="entry name" value="GMC_oxred_N"/>
    <property type="match status" value="1"/>
</dbReference>
<dbReference type="AlphaFoldDB" id="A0A1V9ZQ44"/>
<reference evidence="2 3" key="1">
    <citation type="journal article" date="2014" name="Genome Biol. Evol.">
        <title>The secreted proteins of Achlya hypogyna and Thraustotheca clavata identify the ancestral oomycete secretome and reveal gene acquisitions by horizontal gene transfer.</title>
        <authorList>
            <person name="Misner I."/>
            <person name="Blouin N."/>
            <person name="Leonard G."/>
            <person name="Richards T.A."/>
            <person name="Lane C.E."/>
        </authorList>
    </citation>
    <scope>NUCLEOTIDE SEQUENCE [LARGE SCALE GENOMIC DNA]</scope>
    <source>
        <strain evidence="2 3">ATCC 34112</strain>
    </source>
</reference>
<dbReference type="EMBL" id="JNBS01001749">
    <property type="protein sequence ID" value="OQS00123.1"/>
    <property type="molecule type" value="Genomic_DNA"/>
</dbReference>
<comment type="caution">
    <text evidence="2">The sequence shown here is derived from an EMBL/GenBank/DDBJ whole genome shotgun (WGS) entry which is preliminary data.</text>
</comment>
<dbReference type="GO" id="GO:0050660">
    <property type="term" value="F:flavin adenine dinucleotide binding"/>
    <property type="evidence" value="ECO:0007669"/>
    <property type="project" value="InterPro"/>
</dbReference>
<keyword evidence="3" id="KW-1185">Reference proteome</keyword>
<dbReference type="STRING" id="74557.A0A1V9ZQ44"/>
<dbReference type="PANTHER" id="PTHR47190">
    <property type="entry name" value="DEHYDROGENASE, PUTATIVE-RELATED"/>
    <property type="match status" value="1"/>
</dbReference>
<dbReference type="SUPFAM" id="SSF51905">
    <property type="entry name" value="FAD/NAD(P)-binding domain"/>
    <property type="match status" value="1"/>
</dbReference>
<dbReference type="OrthoDB" id="413885at2759"/>
<sequence>MANLPLSHKNQVYENTALATGVVYQYQGQTVTVNLPSRGAVVVAGGAVMTPKILTRSGIGPLSQLQMLSNKGNFLGIDGSSANWVINENVGDHLFDIQQLLLTLSHSSMKTFSHSQSPSSAIQQYMTQGHSGPWPSPDPVQIAYGNYNVNNREY</sequence>
<gene>
    <name evidence="2" type="ORF">THRCLA_06218</name>
</gene>
<dbReference type="PANTHER" id="PTHR47190:SF2">
    <property type="entry name" value="CELLOBIOSE DEHYDROGENASE (AFU_ORTHOLOGUE AFUA_2G17620)"/>
    <property type="match status" value="1"/>
</dbReference>
<dbReference type="Proteomes" id="UP000243217">
    <property type="component" value="Unassembled WGS sequence"/>
</dbReference>
<dbReference type="Gene3D" id="3.30.410.10">
    <property type="entry name" value="Cholesterol Oxidase, domain 2"/>
    <property type="match status" value="1"/>
</dbReference>
<dbReference type="Gene3D" id="3.50.50.60">
    <property type="entry name" value="FAD/NAD(P)-binding domain"/>
    <property type="match status" value="1"/>
</dbReference>
<name>A0A1V9ZQ44_9STRA</name>
<evidence type="ECO:0000259" key="1">
    <source>
        <dbReference type="PROSITE" id="PS00624"/>
    </source>
</evidence>
<dbReference type="PROSITE" id="PS00624">
    <property type="entry name" value="GMC_OXRED_2"/>
    <property type="match status" value="1"/>
</dbReference>
<protein>
    <submittedName>
        <fullName evidence="2">Carbohydrate-binding protein</fullName>
    </submittedName>
</protein>
<dbReference type="GO" id="GO:0016614">
    <property type="term" value="F:oxidoreductase activity, acting on CH-OH group of donors"/>
    <property type="evidence" value="ECO:0007669"/>
    <property type="project" value="InterPro"/>
</dbReference>
<proteinExistence type="predicted"/>
<evidence type="ECO:0000313" key="3">
    <source>
        <dbReference type="Proteomes" id="UP000243217"/>
    </source>
</evidence>
<feature type="domain" description="Glucose-methanol-choline oxidoreductase N-terminal" evidence="1">
    <location>
        <begin position="46"/>
        <end position="60"/>
    </location>
</feature>
<evidence type="ECO:0000313" key="2">
    <source>
        <dbReference type="EMBL" id="OQS00123.1"/>
    </source>
</evidence>
<dbReference type="InterPro" id="IPR036188">
    <property type="entry name" value="FAD/NAD-bd_sf"/>
</dbReference>
<accession>A0A1V9ZQ44</accession>
<organism evidence="2 3">
    <name type="scientific">Thraustotheca clavata</name>
    <dbReference type="NCBI Taxonomy" id="74557"/>
    <lineage>
        <taxon>Eukaryota</taxon>
        <taxon>Sar</taxon>
        <taxon>Stramenopiles</taxon>
        <taxon>Oomycota</taxon>
        <taxon>Saprolegniomycetes</taxon>
        <taxon>Saprolegniales</taxon>
        <taxon>Achlyaceae</taxon>
        <taxon>Thraustotheca</taxon>
    </lineage>
</organism>